<gene>
    <name evidence="2" type="ORF">CLODIP_2_CD15186</name>
</gene>
<feature type="transmembrane region" description="Helical" evidence="1">
    <location>
        <begin position="76"/>
        <end position="99"/>
    </location>
</feature>
<sequence length="301" mass="34212">MEGASTETTGETHYEETDSPWQGVIDSLKTVRSHYIIRVSESVAIILLMISIVFLTINICRIWKSPNKRGSMFGKVIIGLSTVLLTGYVCKLIFVAILFSQVDDDIKRVSPAVDNSLNIFNFFFVAFYISSFLWMNVFCFEVYYSYRCIQKSLNHTNESHASRFIKFSVYAASVPVLCTVFAGFCSFRALETLIIMYVYGYGLTCVITTIANIVLLIMTTIVKREVCFPHSHQENTFNFHWRMVRIFFFIFGVTGLLQVCFIVSLLLGYQSGIISSSASLLVLLKGFLVSVIYMRGDRIQI</sequence>
<keyword evidence="3" id="KW-1185">Reference proteome</keyword>
<feature type="transmembrane region" description="Helical" evidence="1">
    <location>
        <begin position="273"/>
        <end position="294"/>
    </location>
</feature>
<feature type="transmembrane region" description="Helical" evidence="1">
    <location>
        <begin position="119"/>
        <end position="146"/>
    </location>
</feature>
<accession>A0A8S1CU95</accession>
<dbReference type="Gene3D" id="1.20.1070.10">
    <property type="entry name" value="Rhodopsin 7-helix transmembrane proteins"/>
    <property type="match status" value="1"/>
</dbReference>
<evidence type="ECO:0000313" key="3">
    <source>
        <dbReference type="Proteomes" id="UP000494165"/>
    </source>
</evidence>
<dbReference type="EMBL" id="CADEPI010000086">
    <property type="protein sequence ID" value="CAB3373540.1"/>
    <property type="molecule type" value="Genomic_DNA"/>
</dbReference>
<keyword evidence="1" id="KW-0472">Membrane</keyword>
<dbReference type="AlphaFoldDB" id="A0A8S1CU95"/>
<feature type="transmembrane region" description="Helical" evidence="1">
    <location>
        <begin position="43"/>
        <end position="64"/>
    </location>
</feature>
<reference evidence="2 3" key="1">
    <citation type="submission" date="2020-04" db="EMBL/GenBank/DDBJ databases">
        <authorList>
            <person name="Alioto T."/>
            <person name="Alioto T."/>
            <person name="Gomez Garrido J."/>
        </authorList>
    </citation>
    <scope>NUCLEOTIDE SEQUENCE [LARGE SCALE GENOMIC DNA]</scope>
</reference>
<feature type="transmembrane region" description="Helical" evidence="1">
    <location>
        <begin position="243"/>
        <end position="267"/>
    </location>
</feature>
<evidence type="ECO:0000256" key="1">
    <source>
        <dbReference type="SAM" id="Phobius"/>
    </source>
</evidence>
<feature type="transmembrane region" description="Helical" evidence="1">
    <location>
        <begin position="167"/>
        <end position="190"/>
    </location>
</feature>
<organism evidence="2 3">
    <name type="scientific">Cloeon dipterum</name>
    <dbReference type="NCBI Taxonomy" id="197152"/>
    <lineage>
        <taxon>Eukaryota</taxon>
        <taxon>Metazoa</taxon>
        <taxon>Ecdysozoa</taxon>
        <taxon>Arthropoda</taxon>
        <taxon>Hexapoda</taxon>
        <taxon>Insecta</taxon>
        <taxon>Pterygota</taxon>
        <taxon>Palaeoptera</taxon>
        <taxon>Ephemeroptera</taxon>
        <taxon>Pisciforma</taxon>
        <taxon>Baetidae</taxon>
        <taxon>Cloeon</taxon>
    </lineage>
</organism>
<proteinExistence type="predicted"/>
<comment type="caution">
    <text evidence="2">The sequence shown here is derived from an EMBL/GenBank/DDBJ whole genome shotgun (WGS) entry which is preliminary data.</text>
</comment>
<dbReference type="Proteomes" id="UP000494165">
    <property type="component" value="Unassembled WGS sequence"/>
</dbReference>
<keyword evidence="1" id="KW-0812">Transmembrane</keyword>
<evidence type="ECO:0000313" key="2">
    <source>
        <dbReference type="EMBL" id="CAB3373540.1"/>
    </source>
</evidence>
<protein>
    <recommendedName>
        <fullName evidence="4">G-protein coupled receptors family 2 profile 2 domain-containing protein</fullName>
    </recommendedName>
</protein>
<evidence type="ECO:0008006" key="4">
    <source>
        <dbReference type="Google" id="ProtNLM"/>
    </source>
</evidence>
<keyword evidence="1" id="KW-1133">Transmembrane helix</keyword>
<name>A0A8S1CU95_9INSE</name>
<feature type="transmembrane region" description="Helical" evidence="1">
    <location>
        <begin position="196"/>
        <end position="222"/>
    </location>
</feature>